<dbReference type="Pfam" id="PF12791">
    <property type="entry name" value="RsgI_N"/>
    <property type="match status" value="1"/>
</dbReference>
<gene>
    <name evidence="8" type="ORF">CM240_0333</name>
</gene>
<keyword evidence="4 6" id="KW-1133">Transmembrane helix</keyword>
<feature type="transmembrane region" description="Helical" evidence="6">
    <location>
        <begin position="58"/>
        <end position="78"/>
    </location>
</feature>
<sequence>MDKTGVVVNVERNNVIILTRDGEFAKVKLRSKEYIPEKGEEYTGREVKEIKLKFNKESILITLIVIVVTISLAVYGYLKPVGSVSVDGEISLVLKFNYFNKVTKIQSFDGESETFINSINVKNKDISTVMLKIYNKLKEEKMVVDKSDSNGITTYFRIDNKKDIELKEIIEVLQKDDKKVIITKGGISIYRN</sequence>
<keyword evidence="3 6" id="KW-0812">Transmembrane</keyword>
<reference evidence="8 9" key="1">
    <citation type="submission" date="2013-11" db="EMBL/GenBank/DDBJ databases">
        <title>Complete genome sequence of Clostridum sp. M2/40.</title>
        <authorList>
            <person name="Wibberg D."/>
            <person name="Puehler A."/>
            <person name="Schlueter A."/>
        </authorList>
    </citation>
    <scope>NUCLEOTIDE SEQUENCE [LARGE SCALE GENOMIC DNA]</scope>
    <source>
        <strain evidence="9">M2/40</strain>
    </source>
</reference>
<name>W6SD15_9CLOT</name>
<evidence type="ECO:0000256" key="4">
    <source>
        <dbReference type="ARBA" id="ARBA00022989"/>
    </source>
</evidence>
<comment type="subcellular location">
    <subcellularLocation>
        <location evidence="1">Cell membrane</location>
        <topology evidence="1">Single-pass membrane protein</topology>
    </subcellularLocation>
</comment>
<evidence type="ECO:0000313" key="8">
    <source>
        <dbReference type="EMBL" id="CDM67500.1"/>
    </source>
</evidence>
<dbReference type="EMBL" id="HG917868">
    <property type="protein sequence ID" value="CDM67500.1"/>
    <property type="molecule type" value="Genomic_DNA"/>
</dbReference>
<dbReference type="PROSITE" id="PS51849">
    <property type="entry name" value="RSGI_N"/>
    <property type="match status" value="1"/>
</dbReference>
<keyword evidence="2" id="KW-1003">Cell membrane</keyword>
<dbReference type="PATRIC" id="fig|1216932.3.peg.312"/>
<keyword evidence="5 6" id="KW-0472">Membrane</keyword>
<dbReference type="GO" id="GO:0005886">
    <property type="term" value="C:plasma membrane"/>
    <property type="evidence" value="ECO:0007669"/>
    <property type="project" value="UniProtKB-SubCell"/>
</dbReference>
<evidence type="ECO:0000256" key="5">
    <source>
        <dbReference type="ARBA" id="ARBA00023136"/>
    </source>
</evidence>
<accession>W6SD15</accession>
<dbReference type="InterPro" id="IPR024449">
    <property type="entry name" value="Anti-sigma_RsgI_N"/>
</dbReference>
<dbReference type="STRING" id="1216932.CM240_0333"/>
<dbReference type="InterPro" id="IPR055431">
    <property type="entry name" value="RsgI_M"/>
</dbReference>
<evidence type="ECO:0000256" key="2">
    <source>
        <dbReference type="ARBA" id="ARBA00022475"/>
    </source>
</evidence>
<evidence type="ECO:0000313" key="9">
    <source>
        <dbReference type="Proteomes" id="UP000019426"/>
    </source>
</evidence>
<protein>
    <recommendedName>
        <fullName evidence="7">RsgI N-terminal anti-sigma domain-containing protein</fullName>
    </recommendedName>
</protein>
<dbReference type="RefSeq" id="WP_044035945.1">
    <property type="nucleotide sequence ID" value="NZ_HG917868.1"/>
</dbReference>
<evidence type="ECO:0000259" key="7">
    <source>
        <dbReference type="PROSITE" id="PS51849"/>
    </source>
</evidence>
<dbReference type="HOGENOM" id="CLU_1412990_0_0_9"/>
<dbReference type="AlphaFoldDB" id="W6SD15"/>
<keyword evidence="9" id="KW-1185">Reference proteome</keyword>
<dbReference type="Pfam" id="PF23750">
    <property type="entry name" value="RsgI_M"/>
    <property type="match status" value="1"/>
</dbReference>
<feature type="domain" description="RsgI N-terminal anti-sigma" evidence="7">
    <location>
        <begin position="3"/>
        <end position="53"/>
    </location>
</feature>
<evidence type="ECO:0000256" key="3">
    <source>
        <dbReference type="ARBA" id="ARBA00022692"/>
    </source>
</evidence>
<evidence type="ECO:0000256" key="6">
    <source>
        <dbReference type="SAM" id="Phobius"/>
    </source>
</evidence>
<organism evidence="8 9">
    <name type="scientific">Clostridium bornimense</name>
    <dbReference type="NCBI Taxonomy" id="1216932"/>
    <lineage>
        <taxon>Bacteria</taxon>
        <taxon>Bacillati</taxon>
        <taxon>Bacillota</taxon>
        <taxon>Clostridia</taxon>
        <taxon>Eubacteriales</taxon>
        <taxon>Clostridiaceae</taxon>
        <taxon>Clostridium</taxon>
    </lineage>
</organism>
<dbReference type="Proteomes" id="UP000019426">
    <property type="component" value="Chromosome M2/40_rep1"/>
</dbReference>
<evidence type="ECO:0000256" key="1">
    <source>
        <dbReference type="ARBA" id="ARBA00004162"/>
    </source>
</evidence>
<proteinExistence type="predicted"/>
<dbReference type="KEGG" id="clt:CM240_0333"/>